<dbReference type="GO" id="GO:0004065">
    <property type="term" value="F:arylsulfatase activity"/>
    <property type="evidence" value="ECO:0007669"/>
    <property type="project" value="TreeGrafter"/>
</dbReference>
<dbReference type="Pfam" id="PF00884">
    <property type="entry name" value="Sulfatase"/>
    <property type="match status" value="1"/>
</dbReference>
<evidence type="ECO:0000313" key="7">
    <source>
        <dbReference type="Proteomes" id="UP001174909"/>
    </source>
</evidence>
<feature type="domain" description="GH29D-like beta-sandwich" evidence="5">
    <location>
        <begin position="379"/>
        <end position="441"/>
    </location>
</feature>
<gene>
    <name evidence="6" type="ORF">GBAR_LOCUS7678</name>
</gene>
<evidence type="ECO:0000259" key="4">
    <source>
        <dbReference type="Pfam" id="PF00884"/>
    </source>
</evidence>
<dbReference type="InterPro" id="IPR017850">
    <property type="entry name" value="Alkaline_phosphatase_core_sf"/>
</dbReference>
<feature type="domain" description="Sulfatase N-terminal" evidence="4">
    <location>
        <begin position="52"/>
        <end position="200"/>
    </location>
</feature>
<dbReference type="PANTHER" id="PTHR42693">
    <property type="entry name" value="ARYLSULFATASE FAMILY MEMBER"/>
    <property type="match status" value="1"/>
</dbReference>
<evidence type="ECO:0000256" key="1">
    <source>
        <dbReference type="ARBA" id="ARBA00001913"/>
    </source>
</evidence>
<dbReference type="PANTHER" id="PTHR42693:SF53">
    <property type="entry name" value="ENDO-4-O-SULFATASE"/>
    <property type="match status" value="1"/>
</dbReference>
<keyword evidence="3" id="KW-0378">Hydrolase</keyword>
<evidence type="ECO:0000256" key="2">
    <source>
        <dbReference type="ARBA" id="ARBA00008779"/>
    </source>
</evidence>
<evidence type="ECO:0000256" key="3">
    <source>
        <dbReference type="ARBA" id="ARBA00022801"/>
    </source>
</evidence>
<dbReference type="CDD" id="cd16027">
    <property type="entry name" value="SGSH"/>
    <property type="match status" value="1"/>
</dbReference>
<comment type="cofactor">
    <cofactor evidence="1">
        <name>Ca(2+)</name>
        <dbReference type="ChEBI" id="CHEBI:29108"/>
    </cofactor>
</comment>
<dbReference type="AlphaFoldDB" id="A0AA35RIW6"/>
<organism evidence="6 7">
    <name type="scientific">Geodia barretti</name>
    <name type="common">Barrett's horny sponge</name>
    <dbReference type="NCBI Taxonomy" id="519541"/>
    <lineage>
        <taxon>Eukaryota</taxon>
        <taxon>Metazoa</taxon>
        <taxon>Porifera</taxon>
        <taxon>Demospongiae</taxon>
        <taxon>Heteroscleromorpha</taxon>
        <taxon>Tetractinellida</taxon>
        <taxon>Astrophorina</taxon>
        <taxon>Geodiidae</taxon>
        <taxon>Geodia</taxon>
    </lineage>
</organism>
<evidence type="ECO:0000313" key="6">
    <source>
        <dbReference type="EMBL" id="CAI8011959.1"/>
    </source>
</evidence>
<evidence type="ECO:0000259" key="5">
    <source>
        <dbReference type="Pfam" id="PF13290"/>
    </source>
</evidence>
<name>A0AA35RIW6_GEOBA</name>
<dbReference type="Proteomes" id="UP001174909">
    <property type="component" value="Unassembled WGS sequence"/>
</dbReference>
<comment type="similarity">
    <text evidence="2">Belongs to the sulfatase family.</text>
</comment>
<dbReference type="SUPFAM" id="SSF53649">
    <property type="entry name" value="Alkaline phosphatase-like"/>
    <property type="match status" value="1"/>
</dbReference>
<dbReference type="Gene3D" id="3.40.720.10">
    <property type="entry name" value="Alkaline Phosphatase, subunit A"/>
    <property type="match status" value="1"/>
</dbReference>
<reference evidence="6" key="1">
    <citation type="submission" date="2023-03" db="EMBL/GenBank/DDBJ databases">
        <authorList>
            <person name="Steffen K."/>
            <person name="Cardenas P."/>
        </authorList>
    </citation>
    <scope>NUCLEOTIDE SEQUENCE</scope>
</reference>
<comment type="caution">
    <text evidence="6">The sequence shown here is derived from an EMBL/GenBank/DDBJ whole genome shotgun (WGS) entry which is preliminary data.</text>
</comment>
<protein>
    <submittedName>
        <fullName evidence="6">Ulvan-active sulfatase</fullName>
    </submittedName>
</protein>
<dbReference type="InterPro" id="IPR050738">
    <property type="entry name" value="Sulfatase"/>
</dbReference>
<dbReference type="Pfam" id="PF13290">
    <property type="entry name" value="CHB_HEX_C_1"/>
    <property type="match status" value="1"/>
</dbReference>
<keyword evidence="7" id="KW-1185">Reference proteome</keyword>
<dbReference type="InterPro" id="IPR000917">
    <property type="entry name" value="Sulfatase_N"/>
</dbReference>
<dbReference type="InterPro" id="IPR059177">
    <property type="entry name" value="GH29D-like_dom"/>
</dbReference>
<proteinExistence type="inferred from homology"/>
<accession>A0AA35RIW6</accession>
<dbReference type="EMBL" id="CASHTH010001138">
    <property type="protein sequence ID" value="CAI8011959.1"/>
    <property type="molecule type" value="Genomic_DNA"/>
</dbReference>
<sequence length="450" mass="51428">MPTPYSAVPPPYVKTFTEYLRGAGYYCTNNSKTDYQFTPPITAWDECNNTAHWRNREAGQSFFSVFNPTVTHESGMWEREDRPLTTTTNPDDVQLPPYLPDTPKARQALARQYDNLATADARVGELLDQLEEDGLAENTIVFLWSDHGEGLPRGKRWPYDAGIRIPLIVRGHDSLTAGSASEQLVSLIDLGPTVLSLCGVQAPEHLQGQPFLGPEKMERDYIFATRDRYDESYDMVRAVRDKRYKYIRNYYPEKPYLLWIPYRNRHPIMQEMWRLYAAGELEGDQAVMFRCPRPAEELYDVENDRYELNNLAGDVGHHDVLERMRGALTQWQSDFGDMGDIPEDQMVATWYPDGTQPQTAAPIFIPINAEHPGMEVAHEGGKWTAPLVLQLHCSTQGASIAYTTEQGDDTRWQLYTDPLRLSKGETTVRAKAIRIGYRESEEKTIHLEVL</sequence>